<dbReference type="Proteomes" id="UP000316508">
    <property type="component" value="Unassembled WGS sequence"/>
</dbReference>
<dbReference type="Gene3D" id="3.40.50.880">
    <property type="match status" value="1"/>
</dbReference>
<dbReference type="Pfam" id="PF01965">
    <property type="entry name" value="DJ-1_PfpI"/>
    <property type="match status" value="1"/>
</dbReference>
<dbReference type="InterPro" id="IPR002818">
    <property type="entry name" value="DJ-1/PfpI"/>
</dbReference>
<dbReference type="CDD" id="cd03139">
    <property type="entry name" value="GATase1_PfpI_2"/>
    <property type="match status" value="1"/>
</dbReference>
<dbReference type="PANTHER" id="PTHR43130">
    <property type="entry name" value="ARAC-FAMILY TRANSCRIPTIONAL REGULATOR"/>
    <property type="match status" value="1"/>
</dbReference>
<feature type="domain" description="DJ-1/PfpI" evidence="2">
    <location>
        <begin position="126"/>
        <end position="288"/>
    </location>
</feature>
<comment type="caution">
    <text evidence="3">The sequence shown here is derived from an EMBL/GenBank/DDBJ whole genome shotgun (WGS) entry which is preliminary data.</text>
</comment>
<sequence>MASPGHARSERSLPKSGLRPLGSLRHHRLPYGPLPAHACDSRLAGWRFHVSDPQIAHEGLWIGHGCPDHQPALHLGLDLASGQRGLPERLLPTDGAVALNGWRRLGRGWCQRLRSKQGVIQMGLDINIVVFDGFEPLDVFGPFEVFINTDGARVRLFSLDGPGVKVGEGGVRVEALGSEAIDPKGVLLIPGGSGTRTLVRSDRWIGQLASLAAQSPQVMTVCTGSALLAAAGVLDGRRATSNDLAFDWVVGTGDRVDWIKDARWVVDGKFRTSSGISAGIDMALAFVEDTCGPEASDRASRQMEYIRNRDSGYDPFAY</sequence>
<feature type="region of interest" description="Disordered" evidence="1">
    <location>
        <begin position="1"/>
        <end position="21"/>
    </location>
</feature>
<dbReference type="SUPFAM" id="SSF52317">
    <property type="entry name" value="Class I glutamine amidotransferase-like"/>
    <property type="match status" value="1"/>
</dbReference>
<dbReference type="EMBL" id="VMHK01000004">
    <property type="protein sequence ID" value="TSJ82966.1"/>
    <property type="molecule type" value="Genomic_DNA"/>
</dbReference>
<keyword evidence="4" id="KW-1185">Reference proteome</keyword>
<evidence type="ECO:0000313" key="3">
    <source>
        <dbReference type="EMBL" id="TSJ82966.1"/>
    </source>
</evidence>
<reference evidence="3 4" key="1">
    <citation type="submission" date="2019-07" db="EMBL/GenBank/DDBJ databases">
        <title>Bifidobacterium asteroides genomes.</title>
        <authorList>
            <person name="Zheng H."/>
        </authorList>
    </citation>
    <scope>NUCLEOTIDE SEQUENCE [LARGE SCALE GENOMIC DNA]</scope>
    <source>
        <strain evidence="3 4">W8102</strain>
    </source>
</reference>
<organism evidence="3 4">
    <name type="scientific">Bifidobacterium apousia</name>
    <dbReference type="NCBI Taxonomy" id="2750996"/>
    <lineage>
        <taxon>Bacteria</taxon>
        <taxon>Bacillati</taxon>
        <taxon>Actinomycetota</taxon>
        <taxon>Actinomycetes</taxon>
        <taxon>Bifidobacteriales</taxon>
        <taxon>Bifidobacteriaceae</taxon>
        <taxon>Bifidobacterium</taxon>
    </lineage>
</organism>
<dbReference type="InterPro" id="IPR052158">
    <property type="entry name" value="INH-QAR"/>
</dbReference>
<protein>
    <submittedName>
        <fullName evidence="3">DJ-1/PfpI family protein</fullName>
    </submittedName>
</protein>
<name>A0A556R248_9BIFI</name>
<proteinExistence type="predicted"/>
<gene>
    <name evidence="3" type="ORF">FPK30_06365</name>
</gene>
<evidence type="ECO:0000313" key="4">
    <source>
        <dbReference type="Proteomes" id="UP000316508"/>
    </source>
</evidence>
<dbReference type="InterPro" id="IPR029062">
    <property type="entry name" value="Class_I_gatase-like"/>
</dbReference>
<dbReference type="PANTHER" id="PTHR43130:SF15">
    <property type="entry name" value="THIJ_PFPI FAMILY PROTEIN (AFU_ORTHOLOGUE AFUA_5G14240)"/>
    <property type="match status" value="1"/>
</dbReference>
<evidence type="ECO:0000256" key="1">
    <source>
        <dbReference type="SAM" id="MobiDB-lite"/>
    </source>
</evidence>
<evidence type="ECO:0000259" key="2">
    <source>
        <dbReference type="Pfam" id="PF01965"/>
    </source>
</evidence>
<dbReference type="AlphaFoldDB" id="A0A556R248"/>
<accession>A0A556R248</accession>